<keyword evidence="2" id="KW-1185">Reference proteome</keyword>
<organism evidence="1 2">
    <name type="scientific">Rhizophagus clarus</name>
    <dbReference type="NCBI Taxonomy" id="94130"/>
    <lineage>
        <taxon>Eukaryota</taxon>
        <taxon>Fungi</taxon>
        <taxon>Fungi incertae sedis</taxon>
        <taxon>Mucoromycota</taxon>
        <taxon>Glomeromycotina</taxon>
        <taxon>Glomeromycetes</taxon>
        <taxon>Glomerales</taxon>
        <taxon>Glomeraceae</taxon>
        <taxon>Rhizophagus</taxon>
    </lineage>
</organism>
<accession>A0A2Z6QTR4</accession>
<dbReference type="EMBL" id="BEXD01000084">
    <property type="protein sequence ID" value="GBB84098.1"/>
    <property type="molecule type" value="Genomic_DNA"/>
</dbReference>
<dbReference type="Proteomes" id="UP000247702">
    <property type="component" value="Unassembled WGS sequence"/>
</dbReference>
<evidence type="ECO:0000313" key="2">
    <source>
        <dbReference type="Proteomes" id="UP000247702"/>
    </source>
</evidence>
<dbReference type="AlphaFoldDB" id="A0A2Z6QTR4"/>
<reference evidence="1 2" key="1">
    <citation type="submission" date="2017-11" db="EMBL/GenBank/DDBJ databases">
        <title>The genome of Rhizophagus clarus HR1 reveals common genetic basis of auxotrophy among arbuscular mycorrhizal fungi.</title>
        <authorList>
            <person name="Kobayashi Y."/>
        </authorList>
    </citation>
    <scope>NUCLEOTIDE SEQUENCE [LARGE SCALE GENOMIC DNA]</scope>
    <source>
        <strain evidence="1 2">HR1</strain>
    </source>
</reference>
<sequence>MGIINVTSSLRFLDNDRGRNESSGLRFLDDGCGRNESSGLRFLDDGCGRNESSGLRFLDDGCGRNECKFRNFQNLHSLRPSHRPRIEDQKLQKKRWKR</sequence>
<gene>
    <name evidence="1" type="ORF">RclHR1_10730001</name>
</gene>
<protein>
    <submittedName>
        <fullName evidence="1">Uncharacterized protein</fullName>
    </submittedName>
</protein>
<name>A0A2Z6QTR4_9GLOM</name>
<proteinExistence type="predicted"/>
<comment type="caution">
    <text evidence="1">The sequence shown here is derived from an EMBL/GenBank/DDBJ whole genome shotgun (WGS) entry which is preliminary data.</text>
</comment>
<evidence type="ECO:0000313" key="1">
    <source>
        <dbReference type="EMBL" id="GBB84098.1"/>
    </source>
</evidence>